<dbReference type="Gene3D" id="1.10.220.150">
    <property type="entry name" value="Arf GTPase activating protein"/>
    <property type="match status" value="1"/>
</dbReference>
<reference evidence="7 8" key="1">
    <citation type="submission" date="2024-05" db="EMBL/GenBank/DDBJ databases">
        <title>Haplotype-resolved chromosome-level genome assembly of Huyou (Citrus changshanensis).</title>
        <authorList>
            <person name="Miao C."/>
            <person name="Chen W."/>
            <person name="Wu Y."/>
            <person name="Wang L."/>
            <person name="Zhao S."/>
            <person name="Grierson D."/>
            <person name="Xu C."/>
            <person name="Chen K."/>
        </authorList>
    </citation>
    <scope>NUCLEOTIDE SEQUENCE [LARGE SCALE GENOMIC DNA]</scope>
    <source>
        <strain evidence="7">01-14</strain>
        <tissue evidence="7">Leaf</tissue>
    </source>
</reference>
<dbReference type="InterPro" id="IPR044820">
    <property type="entry name" value="AGD14-like"/>
</dbReference>
<evidence type="ECO:0000256" key="1">
    <source>
        <dbReference type="ARBA" id="ARBA00022723"/>
    </source>
</evidence>
<feature type="region of interest" description="Disordered" evidence="5">
    <location>
        <begin position="583"/>
        <end position="651"/>
    </location>
</feature>
<accession>A0AAP0MCQ2</accession>
<organism evidence="7 8">
    <name type="scientific">Citrus x changshan-huyou</name>
    <dbReference type="NCBI Taxonomy" id="2935761"/>
    <lineage>
        <taxon>Eukaryota</taxon>
        <taxon>Viridiplantae</taxon>
        <taxon>Streptophyta</taxon>
        <taxon>Embryophyta</taxon>
        <taxon>Tracheophyta</taxon>
        <taxon>Spermatophyta</taxon>
        <taxon>Magnoliopsida</taxon>
        <taxon>eudicotyledons</taxon>
        <taxon>Gunneridae</taxon>
        <taxon>Pentapetalae</taxon>
        <taxon>rosids</taxon>
        <taxon>malvids</taxon>
        <taxon>Sapindales</taxon>
        <taxon>Rutaceae</taxon>
        <taxon>Aurantioideae</taxon>
        <taxon>Citrus</taxon>
    </lineage>
</organism>
<feature type="compositionally biased region" description="Polar residues" evidence="5">
    <location>
        <begin position="633"/>
        <end position="642"/>
    </location>
</feature>
<dbReference type="SMART" id="SM00105">
    <property type="entry name" value="ArfGap"/>
    <property type="match status" value="1"/>
</dbReference>
<dbReference type="Pfam" id="PF01412">
    <property type="entry name" value="ArfGap"/>
    <property type="match status" value="1"/>
</dbReference>
<keyword evidence="1" id="KW-0479">Metal-binding</keyword>
<dbReference type="PROSITE" id="PS50115">
    <property type="entry name" value="ARFGAP"/>
    <property type="match status" value="1"/>
</dbReference>
<feature type="compositionally biased region" description="Low complexity" evidence="5">
    <location>
        <begin position="508"/>
        <end position="518"/>
    </location>
</feature>
<feature type="compositionally biased region" description="Polar residues" evidence="5">
    <location>
        <begin position="257"/>
        <end position="270"/>
    </location>
</feature>
<evidence type="ECO:0000313" key="7">
    <source>
        <dbReference type="EMBL" id="KAK9208012.1"/>
    </source>
</evidence>
<evidence type="ECO:0000256" key="2">
    <source>
        <dbReference type="ARBA" id="ARBA00022771"/>
    </source>
</evidence>
<keyword evidence="3" id="KW-0862">Zinc</keyword>
<evidence type="ECO:0000313" key="8">
    <source>
        <dbReference type="Proteomes" id="UP001428341"/>
    </source>
</evidence>
<keyword evidence="8" id="KW-1185">Reference proteome</keyword>
<dbReference type="InterPro" id="IPR037278">
    <property type="entry name" value="ARFGAP/RecO"/>
</dbReference>
<name>A0AAP0MCQ2_9ROSI</name>
<dbReference type="AlphaFoldDB" id="A0AAP0MCQ2"/>
<gene>
    <name evidence="7" type="ORF">WN944_000363</name>
</gene>
<feature type="compositionally biased region" description="Polar residues" evidence="5">
    <location>
        <begin position="519"/>
        <end position="534"/>
    </location>
</feature>
<dbReference type="EMBL" id="JBCGBO010000004">
    <property type="protein sequence ID" value="KAK9208012.1"/>
    <property type="molecule type" value="Genomic_DNA"/>
</dbReference>
<feature type="region of interest" description="Disordered" evidence="5">
    <location>
        <begin position="159"/>
        <end position="222"/>
    </location>
</feature>
<evidence type="ECO:0000256" key="4">
    <source>
        <dbReference type="PROSITE-ProRule" id="PRU00288"/>
    </source>
</evidence>
<dbReference type="InterPro" id="IPR001164">
    <property type="entry name" value="ArfGAP_dom"/>
</dbReference>
<feature type="compositionally biased region" description="Basic and acidic residues" evidence="5">
    <location>
        <begin position="235"/>
        <end position="244"/>
    </location>
</feature>
<dbReference type="FunFam" id="1.10.220.150:FF:000005">
    <property type="entry name" value="Arf-GAP domain and FG repeat-containing protein 1"/>
    <property type="match status" value="1"/>
</dbReference>
<evidence type="ECO:0000259" key="6">
    <source>
        <dbReference type="PROSITE" id="PS50115"/>
    </source>
</evidence>
<feature type="compositionally biased region" description="Low complexity" evidence="5">
    <location>
        <begin position="481"/>
        <end position="496"/>
    </location>
</feature>
<dbReference type="Proteomes" id="UP001428341">
    <property type="component" value="Unassembled WGS sequence"/>
</dbReference>
<dbReference type="GO" id="GO:0005096">
    <property type="term" value="F:GTPase activator activity"/>
    <property type="evidence" value="ECO:0007669"/>
    <property type="project" value="InterPro"/>
</dbReference>
<dbReference type="GO" id="GO:0008270">
    <property type="term" value="F:zinc ion binding"/>
    <property type="evidence" value="ECO:0007669"/>
    <property type="project" value="UniProtKB-KW"/>
</dbReference>
<feature type="compositionally biased region" description="Basic and acidic residues" evidence="5">
    <location>
        <begin position="175"/>
        <end position="204"/>
    </location>
</feature>
<feature type="compositionally biased region" description="Polar residues" evidence="5">
    <location>
        <begin position="307"/>
        <end position="320"/>
    </location>
</feature>
<proteinExistence type="predicted"/>
<evidence type="ECO:0000256" key="3">
    <source>
        <dbReference type="ARBA" id="ARBA00022833"/>
    </source>
</evidence>
<comment type="caution">
    <text evidence="7">The sequence shown here is derived from an EMBL/GenBank/DDBJ whole genome shotgun (WGS) entry which is preliminary data.</text>
</comment>
<dbReference type="CDD" id="cd08838">
    <property type="entry name" value="ArfGap_AGFG"/>
    <property type="match status" value="1"/>
</dbReference>
<protein>
    <recommendedName>
        <fullName evidence="6">Arf-GAP domain-containing protein</fullName>
    </recommendedName>
</protein>
<feature type="compositionally biased region" description="Low complexity" evidence="5">
    <location>
        <begin position="619"/>
        <end position="630"/>
    </location>
</feature>
<evidence type="ECO:0000256" key="5">
    <source>
        <dbReference type="SAM" id="MobiDB-lite"/>
    </source>
</evidence>
<keyword evidence="2 4" id="KW-0863">Zinc-finger</keyword>
<dbReference type="InterPro" id="IPR038508">
    <property type="entry name" value="ArfGAP_dom_sf"/>
</dbReference>
<feature type="compositionally biased region" description="Polar residues" evidence="5">
    <location>
        <begin position="451"/>
        <end position="480"/>
    </location>
</feature>
<feature type="compositionally biased region" description="Polar residues" evidence="5">
    <location>
        <begin position="350"/>
        <end position="370"/>
    </location>
</feature>
<feature type="region of interest" description="Disordered" evidence="5">
    <location>
        <begin position="397"/>
        <end position="534"/>
    </location>
</feature>
<feature type="region of interest" description="Disordered" evidence="5">
    <location>
        <begin position="235"/>
        <end position="270"/>
    </location>
</feature>
<feature type="domain" description="Arf-GAP" evidence="6">
    <location>
        <begin position="15"/>
        <end position="133"/>
    </location>
</feature>
<dbReference type="PANTHER" id="PTHR46085:SF16">
    <property type="entry name" value="ARFGAP_RECO-LIKE ZINC FINGER DOMAIN-CONTAINING PROTEIN"/>
    <property type="match status" value="1"/>
</dbReference>
<feature type="region of interest" description="Disordered" evidence="5">
    <location>
        <begin position="290"/>
        <end position="382"/>
    </location>
</feature>
<dbReference type="PANTHER" id="PTHR46085">
    <property type="entry name" value="ARFGAP/RECO-RELATED"/>
    <property type="match status" value="1"/>
</dbReference>
<dbReference type="PRINTS" id="PR00405">
    <property type="entry name" value="REVINTRACTNG"/>
</dbReference>
<feature type="compositionally biased region" description="Polar residues" evidence="5">
    <location>
        <begin position="589"/>
        <end position="618"/>
    </location>
</feature>
<feature type="compositionally biased region" description="Polar residues" evidence="5">
    <location>
        <begin position="397"/>
        <end position="413"/>
    </location>
</feature>
<sequence>MRKMGNKIKEDERIEGIIRGLLKLPENRKCINCNCLGPQYVCTTFLTFVCTNCSGVHREFTHRVKSISMAKFSAEEVSALQAAGNERARQIYLKDWDPQRNSYPDGSNLNRIRDFIKHVYVDRRYAGEKTDKFLRLRLGEKEDSYQSNKVGAYIGEFRSPRSESRYEQSSSGRSQHRERSNDRNSEHYFEDRRSPRYYIEERRSPGYNQENPRFGGHSRKTPARFEIVDDRFRDDVSASRRRSDSISFTNTEHKSRSMSPEYQKNTNSSRTLVVRPIKEILGENAPSLEVGKCSKASDGKDADDSANNQKIAPSGSQQCDDGNPVEQKKSHSESLENSSTDPEPTDTAVAAQQTQPITPSDGDNQPSTEQPVEEKAPVAPPPNTLEFLLFELGASFMQSTDETPPNVSGSNTPAAAASSSNKQPMGGNMPEASVSPPASVEFPSCAEAPVTASTINTPAQQSGGSISHGGTSPAITSGQMSASPSSFAASTNASTTNLLEQPSGDNVPPSSASPAPSSGQMTALPNSAGDSTTESTAIVPVSFSDEGPPQDKPVVNVDSAVKFPDAQQLNGLQQHQTLESSIAVAKRSGSAQQTTTPIGHTNNQPWASLLVPNNQGPCSASAEQSSLALSKPAQDTSSSVGSRSLAVEPKVTGRKELPADLFTASYMPPHAPIPHWQTGHAHATGFNTQYYPNAMVSQLAPAYSNPAKSTNPFDISSDTTPLQAPPFPSMVPLQGALPNVNSMSISNAAAHSLGLMTQQLPSYAFSSDMASSGLMGQQMHTNMMPNRLQGIDSFGDSRAVYGSSNTPQQPTGGYPVPAATNSFSMGGNPFG</sequence>
<dbReference type="SUPFAM" id="SSF57863">
    <property type="entry name" value="ArfGap/RecO-like zinc finger"/>
    <property type="match status" value="1"/>
</dbReference>